<dbReference type="EMBL" id="JADWYS010000001">
    <property type="protein sequence ID" value="MBG9386778.1"/>
    <property type="molecule type" value="Genomic_DNA"/>
</dbReference>
<protein>
    <submittedName>
        <fullName evidence="1">Uncharacterized protein</fullName>
    </submittedName>
</protein>
<sequence>MADQEVLMLDEAHRLLLSEAGLEEAMALFPADVMAAVRTAINVRESFAALIRADSGLSPAIAETDGM</sequence>
<proteinExistence type="predicted"/>
<organism evidence="1 2">
    <name type="scientific">Caenimonas aquaedulcis</name>
    <dbReference type="NCBI Taxonomy" id="2793270"/>
    <lineage>
        <taxon>Bacteria</taxon>
        <taxon>Pseudomonadati</taxon>
        <taxon>Pseudomonadota</taxon>
        <taxon>Betaproteobacteria</taxon>
        <taxon>Burkholderiales</taxon>
        <taxon>Comamonadaceae</taxon>
        <taxon>Caenimonas</taxon>
    </lineage>
</organism>
<name>A0A931MEP0_9BURK</name>
<keyword evidence="2" id="KW-1185">Reference proteome</keyword>
<dbReference type="Proteomes" id="UP000651050">
    <property type="component" value="Unassembled WGS sequence"/>
</dbReference>
<reference evidence="1" key="1">
    <citation type="submission" date="2020-11" db="EMBL/GenBank/DDBJ databases">
        <title>Bacterial whole genome sequence for Caenimonas sp. DR4.4.</title>
        <authorList>
            <person name="Le V."/>
            <person name="Ko S.-R."/>
            <person name="Ahn C.-Y."/>
            <person name="Oh H.-M."/>
        </authorList>
    </citation>
    <scope>NUCLEOTIDE SEQUENCE</scope>
    <source>
        <strain evidence="1">DR4.4</strain>
    </source>
</reference>
<comment type="caution">
    <text evidence="1">The sequence shown here is derived from an EMBL/GenBank/DDBJ whole genome shotgun (WGS) entry which is preliminary data.</text>
</comment>
<accession>A0A931MEP0</accession>
<dbReference type="AlphaFoldDB" id="A0A931MEP0"/>
<gene>
    <name evidence="1" type="ORF">I5803_01970</name>
</gene>
<dbReference type="RefSeq" id="WP_196984742.1">
    <property type="nucleotide sequence ID" value="NZ_JADWYS010000001.1"/>
</dbReference>
<evidence type="ECO:0000313" key="2">
    <source>
        <dbReference type="Proteomes" id="UP000651050"/>
    </source>
</evidence>
<evidence type="ECO:0000313" key="1">
    <source>
        <dbReference type="EMBL" id="MBG9386778.1"/>
    </source>
</evidence>